<dbReference type="KEGG" id="apak:AP3564_15145"/>
<proteinExistence type="predicted"/>
<dbReference type="AlphaFoldDB" id="A0A223E8C0"/>
<protein>
    <submittedName>
        <fullName evidence="1">Uncharacterized protein</fullName>
    </submittedName>
</protein>
<dbReference type="EMBL" id="CP017703">
    <property type="protein sequence ID" value="ASS91375.1"/>
    <property type="molecule type" value="Genomic_DNA"/>
</dbReference>
<name>A0A223E8C0_9BACI</name>
<sequence length="139" mass="15912">MTYNNVDSLLNSGKSADEIIHYDFKKENGNFKSVDHIELWLEYRNTGKGWDCDGSGKNSNVTCGLSRDIYKVLWGWDSEKDSPFKNTKQFDNMRMGPDTMNSFFKVLTDVIEIVNPEGKKEYFKTVGKTLGTVALHKKI</sequence>
<evidence type="ECO:0000313" key="2">
    <source>
        <dbReference type="Proteomes" id="UP000214606"/>
    </source>
</evidence>
<gene>
    <name evidence="1" type="ORF">AP3564_15145</name>
</gene>
<evidence type="ECO:0000313" key="1">
    <source>
        <dbReference type="EMBL" id="ASS91375.1"/>
    </source>
</evidence>
<reference evidence="1 2" key="1">
    <citation type="submission" date="2016-10" db="EMBL/GenBank/DDBJ databases">
        <title>The whole genome sequencing and assembly of Aeribacillus pallidus KCTC3564 strain.</title>
        <authorList>
            <person name="Lee Y.-J."/>
            <person name="Park M.-K."/>
            <person name="Yi H."/>
            <person name="Bahn Y.-S."/>
            <person name="Kim J.F."/>
            <person name="Lee D.-W."/>
        </authorList>
    </citation>
    <scope>NUCLEOTIDE SEQUENCE [LARGE SCALE GENOMIC DNA]</scope>
    <source>
        <strain evidence="1 2">KCTC3564</strain>
    </source>
</reference>
<organism evidence="1 2">
    <name type="scientific">Aeribacillus pallidus</name>
    <dbReference type="NCBI Taxonomy" id="33936"/>
    <lineage>
        <taxon>Bacteria</taxon>
        <taxon>Bacillati</taxon>
        <taxon>Bacillota</taxon>
        <taxon>Bacilli</taxon>
        <taxon>Bacillales</taxon>
        <taxon>Bacillaceae</taxon>
        <taxon>Aeribacillus</taxon>
    </lineage>
</organism>
<dbReference type="RefSeq" id="WP_094245915.1">
    <property type="nucleotide sequence ID" value="NZ_CP017703.1"/>
</dbReference>
<accession>A0A223E8C0</accession>
<dbReference type="Proteomes" id="UP000214606">
    <property type="component" value="Chromosome"/>
</dbReference>